<protein>
    <submittedName>
        <fullName evidence="1">Uncharacterized protein</fullName>
    </submittedName>
</protein>
<keyword evidence="2" id="KW-1185">Reference proteome</keyword>
<comment type="caution">
    <text evidence="1">The sequence shown here is derived from an EMBL/GenBank/DDBJ whole genome shotgun (WGS) entry which is preliminary data.</text>
</comment>
<sequence>KYYPFYIPSIKNNKNYKILLEEIKYHRIKIEELVIKVNVHIFLTQSLFRSINSANCVNMK</sequence>
<evidence type="ECO:0000313" key="2">
    <source>
        <dbReference type="Proteomes" id="UP000276133"/>
    </source>
</evidence>
<feature type="non-terminal residue" evidence="1">
    <location>
        <position position="1"/>
    </location>
</feature>
<accession>A0A3M7QCH2</accession>
<reference evidence="1 2" key="1">
    <citation type="journal article" date="2018" name="Sci. Rep.">
        <title>Genomic signatures of local adaptation to the degree of environmental predictability in rotifers.</title>
        <authorList>
            <person name="Franch-Gras L."/>
            <person name="Hahn C."/>
            <person name="Garcia-Roger E.M."/>
            <person name="Carmona M.J."/>
            <person name="Serra M."/>
            <person name="Gomez A."/>
        </authorList>
    </citation>
    <scope>NUCLEOTIDE SEQUENCE [LARGE SCALE GENOMIC DNA]</scope>
    <source>
        <strain evidence="1">HYR1</strain>
    </source>
</reference>
<evidence type="ECO:0000313" key="1">
    <source>
        <dbReference type="EMBL" id="RNA08884.1"/>
    </source>
</evidence>
<name>A0A3M7QCH2_BRAPC</name>
<dbReference type="AlphaFoldDB" id="A0A3M7QCH2"/>
<gene>
    <name evidence="1" type="ORF">BpHYR1_013838</name>
</gene>
<dbReference type="EMBL" id="REGN01006599">
    <property type="protein sequence ID" value="RNA08884.1"/>
    <property type="molecule type" value="Genomic_DNA"/>
</dbReference>
<dbReference type="Proteomes" id="UP000276133">
    <property type="component" value="Unassembled WGS sequence"/>
</dbReference>
<organism evidence="1 2">
    <name type="scientific">Brachionus plicatilis</name>
    <name type="common">Marine rotifer</name>
    <name type="synonym">Brachionus muelleri</name>
    <dbReference type="NCBI Taxonomy" id="10195"/>
    <lineage>
        <taxon>Eukaryota</taxon>
        <taxon>Metazoa</taxon>
        <taxon>Spiralia</taxon>
        <taxon>Gnathifera</taxon>
        <taxon>Rotifera</taxon>
        <taxon>Eurotatoria</taxon>
        <taxon>Monogononta</taxon>
        <taxon>Pseudotrocha</taxon>
        <taxon>Ploima</taxon>
        <taxon>Brachionidae</taxon>
        <taxon>Brachionus</taxon>
    </lineage>
</organism>
<proteinExistence type="predicted"/>